<dbReference type="Pfam" id="PF13460">
    <property type="entry name" value="NAD_binding_10"/>
    <property type="match status" value="1"/>
</dbReference>
<keyword evidence="3" id="KW-1185">Reference proteome</keyword>
<evidence type="ECO:0000313" key="3">
    <source>
        <dbReference type="Proteomes" id="UP001370348"/>
    </source>
</evidence>
<name>A0ABZ2LQM0_9BACT</name>
<dbReference type="InterPro" id="IPR036291">
    <property type="entry name" value="NAD(P)-bd_dom_sf"/>
</dbReference>
<protein>
    <submittedName>
        <fullName evidence="2">NAD(P)H-binding protein</fullName>
    </submittedName>
</protein>
<dbReference type="Gene3D" id="3.40.50.720">
    <property type="entry name" value="NAD(P)-binding Rossmann-like Domain"/>
    <property type="match status" value="1"/>
</dbReference>
<dbReference type="Proteomes" id="UP001370348">
    <property type="component" value="Chromosome"/>
</dbReference>
<dbReference type="SUPFAM" id="SSF51735">
    <property type="entry name" value="NAD(P)-binding Rossmann-fold domains"/>
    <property type="match status" value="1"/>
</dbReference>
<feature type="domain" description="NAD(P)-binding" evidence="1">
    <location>
        <begin position="10"/>
        <end position="124"/>
    </location>
</feature>
<reference evidence="2 3" key="1">
    <citation type="submission" date="2021-12" db="EMBL/GenBank/DDBJ databases">
        <title>Discovery of the Pendulisporaceae a myxobacterial family with distinct sporulation behavior and unique specialized metabolism.</title>
        <authorList>
            <person name="Garcia R."/>
            <person name="Popoff A."/>
            <person name="Bader C.D."/>
            <person name="Loehr J."/>
            <person name="Walesch S."/>
            <person name="Walt C."/>
            <person name="Boldt J."/>
            <person name="Bunk B."/>
            <person name="Haeckl F.J.F.P.J."/>
            <person name="Gunesch A.P."/>
            <person name="Birkelbach J."/>
            <person name="Nuebel U."/>
            <person name="Pietschmann T."/>
            <person name="Bach T."/>
            <person name="Mueller R."/>
        </authorList>
    </citation>
    <scope>NUCLEOTIDE SEQUENCE [LARGE SCALE GENOMIC DNA]</scope>
    <source>
        <strain evidence="2 3">MSr11954</strain>
    </source>
</reference>
<proteinExistence type="predicted"/>
<dbReference type="RefSeq" id="WP_394822841.1">
    <property type="nucleotide sequence ID" value="NZ_CP089984.1"/>
</dbReference>
<dbReference type="InterPro" id="IPR016040">
    <property type="entry name" value="NAD(P)-bd_dom"/>
</dbReference>
<evidence type="ECO:0000313" key="2">
    <source>
        <dbReference type="EMBL" id="WXB13221.1"/>
    </source>
</evidence>
<dbReference type="PANTHER" id="PTHR14097:SF7">
    <property type="entry name" value="OXIDOREDUCTASE HTATIP2"/>
    <property type="match status" value="1"/>
</dbReference>
<sequence length="226" mass="24251">MSSRTALLAGATGLVGSHCLSLLLAQPIYARVIVLTRRSLGRNDAKLQEVVVDFERLSDHARELGADDVYCCLGTTRKVAGSDEAFRRVDHDYVVDLARLARENGATRLALVSSVGADRRSSNFYLRVKGETEHDVQALGYEVLEVFRPSFLVGARSERRAAEAVASAVSRVLSGGLVGPLRKYRPIEASTVAAAMVGALVQSEPGHHEHAFDAILSLAPRAAASV</sequence>
<dbReference type="EMBL" id="CP089984">
    <property type="protein sequence ID" value="WXB13221.1"/>
    <property type="molecule type" value="Genomic_DNA"/>
</dbReference>
<gene>
    <name evidence="2" type="ORF">LZC94_35925</name>
</gene>
<dbReference type="PANTHER" id="PTHR14097">
    <property type="entry name" value="OXIDOREDUCTASE HTATIP2"/>
    <property type="match status" value="1"/>
</dbReference>
<evidence type="ECO:0000259" key="1">
    <source>
        <dbReference type="Pfam" id="PF13460"/>
    </source>
</evidence>
<organism evidence="2 3">
    <name type="scientific">Pendulispora albinea</name>
    <dbReference type="NCBI Taxonomy" id="2741071"/>
    <lineage>
        <taxon>Bacteria</taxon>
        <taxon>Pseudomonadati</taxon>
        <taxon>Myxococcota</taxon>
        <taxon>Myxococcia</taxon>
        <taxon>Myxococcales</taxon>
        <taxon>Sorangiineae</taxon>
        <taxon>Pendulisporaceae</taxon>
        <taxon>Pendulispora</taxon>
    </lineage>
</organism>
<accession>A0ABZ2LQM0</accession>